<feature type="signal peptide" evidence="1">
    <location>
        <begin position="1"/>
        <end position="21"/>
    </location>
</feature>
<evidence type="ECO:0008006" key="4">
    <source>
        <dbReference type="Google" id="ProtNLM"/>
    </source>
</evidence>
<evidence type="ECO:0000313" key="2">
    <source>
        <dbReference type="EMBL" id="WVX67262.1"/>
    </source>
</evidence>
<evidence type="ECO:0000313" key="3">
    <source>
        <dbReference type="Proteomes" id="UP001330434"/>
    </source>
</evidence>
<proteinExistence type="predicted"/>
<dbReference type="RefSeq" id="WP_331256035.1">
    <property type="nucleotide sequence ID" value="NZ_CP133270.1"/>
</dbReference>
<gene>
    <name evidence="2" type="ORF">Bealeia1_01461</name>
</gene>
<accession>A0ABZ2C7F2</accession>
<sequence length="191" mass="22025">MNRTLLYSILLASTFISPVFSMQQPIDEETPTESTPRKIQTDEEQIAQLPLIERLYMGRFKKLDANSIQEKTRSAVQLMILNQNDSAQKIWEDLAEAEQTSAMYKLGMMCEKKGDALGALSWTVFAVQWEWIKTGKPHVQALEQLEKWKEQKDLIKNSRVTGFLSKLHEFKTYYPDTTEGGDAPEEFDRIT</sequence>
<keyword evidence="3" id="KW-1185">Reference proteome</keyword>
<protein>
    <recommendedName>
        <fullName evidence="4">Tetratricopeptide repeat protein</fullName>
    </recommendedName>
</protein>
<keyword evidence="1" id="KW-0732">Signal</keyword>
<organism evidence="2 3">
    <name type="scientific">Candidatus Bealeia paramacronuclearis</name>
    <dbReference type="NCBI Taxonomy" id="1921001"/>
    <lineage>
        <taxon>Bacteria</taxon>
        <taxon>Pseudomonadati</taxon>
        <taxon>Pseudomonadota</taxon>
        <taxon>Alphaproteobacteria</taxon>
        <taxon>Holosporales</taxon>
        <taxon>Holosporaceae</taxon>
        <taxon>Candidatus Bealeia</taxon>
    </lineage>
</organism>
<dbReference type="Proteomes" id="UP001330434">
    <property type="component" value="Chromosome"/>
</dbReference>
<reference evidence="2 3" key="1">
    <citation type="journal article" date="2024" name="Environ. Microbiol.">
        <title>Novel evolutionary insights on the interactions of the Holosporales (Alphaproteobacteria) with eukaryotic hosts from comparative genomics.</title>
        <authorList>
            <person name="Giovannini M."/>
            <person name="Petroni G."/>
            <person name="Castelli M."/>
        </authorList>
    </citation>
    <scope>NUCLEOTIDE SEQUENCE [LARGE SCALE GENOMIC DNA]</scope>
    <source>
        <strain evidence="2 3">US_Bl 15I1</strain>
    </source>
</reference>
<name>A0ABZ2C7F2_9PROT</name>
<evidence type="ECO:0000256" key="1">
    <source>
        <dbReference type="SAM" id="SignalP"/>
    </source>
</evidence>
<dbReference type="EMBL" id="CP133270">
    <property type="protein sequence ID" value="WVX67262.1"/>
    <property type="molecule type" value="Genomic_DNA"/>
</dbReference>
<feature type="chain" id="PRO_5047157004" description="Tetratricopeptide repeat protein" evidence="1">
    <location>
        <begin position="22"/>
        <end position="191"/>
    </location>
</feature>